<organism evidence="5 6">
    <name type="scientific">Stakelama tenebrarum</name>
    <dbReference type="NCBI Taxonomy" id="2711215"/>
    <lineage>
        <taxon>Bacteria</taxon>
        <taxon>Pseudomonadati</taxon>
        <taxon>Pseudomonadota</taxon>
        <taxon>Alphaproteobacteria</taxon>
        <taxon>Sphingomonadales</taxon>
        <taxon>Sphingomonadaceae</taxon>
        <taxon>Stakelama</taxon>
    </lineage>
</organism>
<dbReference type="InterPro" id="IPR004089">
    <property type="entry name" value="MCPsignal_dom"/>
</dbReference>
<accession>A0A6G6YAT8</accession>
<sequence length="447" mass="47621">MPAPGTMSRRIDVGSRLHIFDFEGSLIASAREAWETLEPEIRGVSAAYWNQWQRCFSDLGKWAPQDDDKMIDLGIVFLRNRFLNTSEMGWVESIERSVASAYAAQVQPMALLSMINASDRAALEVLTRRLDSGDTRLPRLIDTLMRLSALESDITVEIYNMYRDHSSHIARDKLASEFRDSIGATVERASHEGDTLRNQAETTSASARGMLGKASEVAAAAEQSAVAMREAAQTAAGLIRAIEDARSEVEAAAEIATRASSQAGEAVGMSELLSDHAKSIESILGLIRDIAGQTNLLALNATIEAARAGDAGRGFAVVAQEVKSLANQTARATDDIAAKIAAIQSATASTVETNASIRSTVSEVQDSANRIRSAMEVQAQTVTAITAAVDETALAADSMSTTIAAIREDTEAVASEIDRVGQGFATLDGELGRLKNKAGDFVGKVAA</sequence>
<dbReference type="PROSITE" id="PS50111">
    <property type="entry name" value="CHEMOTAXIS_TRANSDUC_2"/>
    <property type="match status" value="1"/>
</dbReference>
<evidence type="ECO:0000313" key="6">
    <source>
        <dbReference type="Proteomes" id="UP000501568"/>
    </source>
</evidence>
<evidence type="ECO:0000259" key="4">
    <source>
        <dbReference type="PROSITE" id="PS50111"/>
    </source>
</evidence>
<evidence type="ECO:0000256" key="1">
    <source>
        <dbReference type="ARBA" id="ARBA00023224"/>
    </source>
</evidence>
<dbReference type="GO" id="GO:0007165">
    <property type="term" value="P:signal transduction"/>
    <property type="evidence" value="ECO:0007669"/>
    <property type="project" value="UniProtKB-KW"/>
</dbReference>
<dbReference type="PANTHER" id="PTHR32089">
    <property type="entry name" value="METHYL-ACCEPTING CHEMOTAXIS PROTEIN MCPB"/>
    <property type="match status" value="1"/>
</dbReference>
<dbReference type="Pfam" id="PF00015">
    <property type="entry name" value="MCPsignal"/>
    <property type="match status" value="1"/>
</dbReference>
<dbReference type="SMART" id="SM00283">
    <property type="entry name" value="MA"/>
    <property type="match status" value="1"/>
</dbReference>
<dbReference type="EMBL" id="CP049109">
    <property type="protein sequence ID" value="QIG82029.1"/>
    <property type="molecule type" value="Genomic_DNA"/>
</dbReference>
<dbReference type="PANTHER" id="PTHR32089:SF112">
    <property type="entry name" value="LYSOZYME-LIKE PROTEIN-RELATED"/>
    <property type="match status" value="1"/>
</dbReference>
<feature type="coiled-coil region" evidence="3">
    <location>
        <begin position="228"/>
        <end position="262"/>
    </location>
</feature>
<reference evidence="5 6" key="1">
    <citation type="submission" date="2020-02" db="EMBL/GenBank/DDBJ databases">
        <authorList>
            <person name="Zheng R.K."/>
            <person name="Sun C.M."/>
        </authorList>
    </citation>
    <scope>NUCLEOTIDE SEQUENCE [LARGE SCALE GENOMIC DNA]</scope>
    <source>
        <strain evidence="6">zrk23</strain>
    </source>
</reference>
<gene>
    <name evidence="5" type="ORF">G5C33_18020</name>
</gene>
<keyword evidence="6" id="KW-1185">Reference proteome</keyword>
<dbReference type="KEGG" id="spzr:G5C33_18020"/>
<dbReference type="Proteomes" id="UP000501568">
    <property type="component" value="Chromosome"/>
</dbReference>
<name>A0A6G6YAT8_9SPHN</name>
<dbReference type="AlphaFoldDB" id="A0A6G6YAT8"/>
<protein>
    <submittedName>
        <fullName evidence="5">Chemotaxis protein</fullName>
    </submittedName>
</protein>
<evidence type="ECO:0000256" key="2">
    <source>
        <dbReference type="PROSITE-ProRule" id="PRU00284"/>
    </source>
</evidence>
<evidence type="ECO:0000256" key="3">
    <source>
        <dbReference type="SAM" id="Coils"/>
    </source>
</evidence>
<feature type="domain" description="Methyl-accepting transducer" evidence="4">
    <location>
        <begin position="192"/>
        <end position="418"/>
    </location>
</feature>
<dbReference type="Gene3D" id="1.10.287.950">
    <property type="entry name" value="Methyl-accepting chemotaxis protein"/>
    <property type="match status" value="1"/>
</dbReference>
<keyword evidence="3" id="KW-0175">Coiled coil</keyword>
<dbReference type="SUPFAM" id="SSF58104">
    <property type="entry name" value="Methyl-accepting chemotaxis protein (MCP) signaling domain"/>
    <property type="match status" value="1"/>
</dbReference>
<keyword evidence="1 2" id="KW-0807">Transducer</keyword>
<proteinExistence type="predicted"/>
<evidence type="ECO:0000313" key="5">
    <source>
        <dbReference type="EMBL" id="QIG82029.1"/>
    </source>
</evidence>
<dbReference type="GO" id="GO:0016020">
    <property type="term" value="C:membrane"/>
    <property type="evidence" value="ECO:0007669"/>
    <property type="project" value="InterPro"/>
</dbReference>